<reference evidence="1" key="1">
    <citation type="submission" date="2022-07" db="EMBL/GenBank/DDBJ databases">
        <title>Genome Sequence of Physisporinus lineatus.</title>
        <authorList>
            <person name="Buettner E."/>
        </authorList>
    </citation>
    <scope>NUCLEOTIDE SEQUENCE</scope>
    <source>
        <strain evidence="1">VT162</strain>
    </source>
</reference>
<proteinExistence type="predicted"/>
<evidence type="ECO:0000313" key="2">
    <source>
        <dbReference type="Proteomes" id="UP001212997"/>
    </source>
</evidence>
<accession>A0AAD5YDG8</accession>
<keyword evidence="2" id="KW-1185">Reference proteome</keyword>
<dbReference type="EMBL" id="JANAWD010000265">
    <property type="protein sequence ID" value="KAJ3482614.1"/>
    <property type="molecule type" value="Genomic_DNA"/>
</dbReference>
<protein>
    <submittedName>
        <fullName evidence="1">Uncharacterized protein</fullName>
    </submittedName>
</protein>
<evidence type="ECO:0000313" key="1">
    <source>
        <dbReference type="EMBL" id="KAJ3482614.1"/>
    </source>
</evidence>
<comment type="caution">
    <text evidence="1">The sequence shown here is derived from an EMBL/GenBank/DDBJ whole genome shotgun (WGS) entry which is preliminary data.</text>
</comment>
<name>A0AAD5YDG8_9APHY</name>
<organism evidence="1 2">
    <name type="scientific">Meripilus lineatus</name>
    <dbReference type="NCBI Taxonomy" id="2056292"/>
    <lineage>
        <taxon>Eukaryota</taxon>
        <taxon>Fungi</taxon>
        <taxon>Dikarya</taxon>
        <taxon>Basidiomycota</taxon>
        <taxon>Agaricomycotina</taxon>
        <taxon>Agaricomycetes</taxon>
        <taxon>Polyporales</taxon>
        <taxon>Meripilaceae</taxon>
        <taxon>Meripilus</taxon>
    </lineage>
</organism>
<sequence>MVTVISLYGGKHPSTIPLNPTSWTLFMAFRRLEDLGLWYLTINSMSDLIRVISSLPKLKSFLTTDIDWANSNTVGCPPPKRRQGKPRLSRLNLRAYKGNPSVVVSLMEWFAWSCDMDALTSLEIHIYTMHPCPTLATILQECQFPSLTDLDLEFVPGMLTQSFPDLRLQTVLPHPQSSFHIGGLDFMDIPVLINILSVVPAGINELVIYILVEDVTDDYHAQVELLDKALSKVVSRNCQVRCGVENREVDDFEYLSGKEFPSLSALGVLYK</sequence>
<gene>
    <name evidence="1" type="ORF">NLI96_g6873</name>
</gene>
<dbReference type="AlphaFoldDB" id="A0AAD5YDG8"/>
<dbReference type="Proteomes" id="UP001212997">
    <property type="component" value="Unassembled WGS sequence"/>
</dbReference>